<comment type="caution">
    <text evidence="10">The sequence shown here is derived from an EMBL/GenBank/DDBJ whole genome shotgun (WGS) entry which is preliminary data.</text>
</comment>
<protein>
    <recommendedName>
        <fullName evidence="1">non-specific serine/threonine protein kinase</fullName>
        <ecNumber evidence="1">2.7.11.1</ecNumber>
    </recommendedName>
</protein>
<dbReference type="EC" id="2.7.11.1" evidence="1"/>
<evidence type="ECO:0000313" key="10">
    <source>
        <dbReference type="EMBL" id="KJF16837.1"/>
    </source>
</evidence>
<dbReference type="GO" id="GO:0106310">
    <property type="term" value="F:protein serine kinase activity"/>
    <property type="evidence" value="ECO:0007669"/>
    <property type="project" value="RHEA"/>
</dbReference>
<dbReference type="InterPro" id="IPR050660">
    <property type="entry name" value="NEK_Ser/Thr_kinase"/>
</dbReference>
<dbReference type="PROSITE" id="PS50011">
    <property type="entry name" value="PROTEIN_KINASE_DOM"/>
    <property type="match status" value="1"/>
</dbReference>
<keyword evidence="5 10" id="KW-0418">Kinase</keyword>
<evidence type="ECO:0000256" key="6">
    <source>
        <dbReference type="ARBA" id="ARBA00022840"/>
    </source>
</evidence>
<evidence type="ECO:0000256" key="4">
    <source>
        <dbReference type="ARBA" id="ARBA00022741"/>
    </source>
</evidence>
<keyword evidence="2" id="KW-0723">Serine/threonine-protein kinase</keyword>
<comment type="catalytic activity">
    <reaction evidence="7">
        <text>L-threonyl-[protein] + ATP = O-phospho-L-threonyl-[protein] + ADP + H(+)</text>
        <dbReference type="Rhea" id="RHEA:46608"/>
        <dbReference type="Rhea" id="RHEA-COMP:11060"/>
        <dbReference type="Rhea" id="RHEA-COMP:11605"/>
        <dbReference type="ChEBI" id="CHEBI:15378"/>
        <dbReference type="ChEBI" id="CHEBI:30013"/>
        <dbReference type="ChEBI" id="CHEBI:30616"/>
        <dbReference type="ChEBI" id="CHEBI:61977"/>
        <dbReference type="ChEBI" id="CHEBI:456216"/>
        <dbReference type="EC" id="2.7.11.1"/>
    </reaction>
</comment>
<proteinExistence type="predicted"/>
<sequence length="552" mass="60549">MSYDQLWTGPIGDHRRYRVELEKGVPVAIAQGGEGLIYRGVREIEGVSHEIALKLQSNITFNEYEQFLARMSTLAGINHPGIMHYYESFIGTALVDIDDPRDEDFDVIYSASEWIPGETFANAVKLSGLSQGFLWVAQVARSVAYLHSLKTPLAPEGIVHRDIKPSNIRISESGEAILIDFGTARPHLGSDQTRGVGTYRWRAPEMTGGIGEPGKVSDVWSIGSLAYWILFEEPPAVESSAFTQMKIQERAQDLEFLDPKLLAQHLTSLLEIDPSLRHRDLTRWADRLEQLIDPNFLECHRRRRRRIITSTSGAAVVVLALLSLPLAIRDGSTSKLAAEVQPKPLNQVITCDGINSAVIGTGAKARETLSVKILGGTTPLLYPKKVIADPTGNFIIPLTCPAGTKDSKWKLSYHGIKGETTGSLTIIGTNSQSSNSGLQSTIVPIALTTKQSLLTGQTLYLETPGGAAQTIENYQTANGTPGPSLKIGETLAISCRIAGFQVQDSNVWWYRIVSPPWNGKFYVTADAFYNNGKTSGPLEGTRFYDPRVPICR</sequence>
<dbReference type="GO" id="GO:0004674">
    <property type="term" value="F:protein serine/threonine kinase activity"/>
    <property type="evidence" value="ECO:0007669"/>
    <property type="project" value="UniProtKB-KW"/>
</dbReference>
<evidence type="ECO:0000259" key="9">
    <source>
        <dbReference type="PROSITE" id="PS50011"/>
    </source>
</evidence>
<dbReference type="GO" id="GO:0005524">
    <property type="term" value="F:ATP binding"/>
    <property type="evidence" value="ECO:0007669"/>
    <property type="project" value="UniProtKB-KW"/>
</dbReference>
<evidence type="ECO:0000256" key="5">
    <source>
        <dbReference type="ARBA" id="ARBA00022777"/>
    </source>
</evidence>
<name>A0A0D8HGF7_9ACTN</name>
<dbReference type="PANTHER" id="PTHR43671">
    <property type="entry name" value="SERINE/THREONINE-PROTEIN KINASE NEK"/>
    <property type="match status" value="1"/>
</dbReference>
<gene>
    <name evidence="10" type="primary">pknA</name>
    <name evidence="10" type="ORF">AXFE_23380</name>
</gene>
<comment type="catalytic activity">
    <reaction evidence="8">
        <text>L-seryl-[protein] + ATP = O-phospho-L-seryl-[protein] + ADP + H(+)</text>
        <dbReference type="Rhea" id="RHEA:17989"/>
        <dbReference type="Rhea" id="RHEA-COMP:9863"/>
        <dbReference type="Rhea" id="RHEA-COMP:11604"/>
        <dbReference type="ChEBI" id="CHEBI:15378"/>
        <dbReference type="ChEBI" id="CHEBI:29999"/>
        <dbReference type="ChEBI" id="CHEBI:30616"/>
        <dbReference type="ChEBI" id="CHEBI:83421"/>
        <dbReference type="ChEBI" id="CHEBI:456216"/>
        <dbReference type="EC" id="2.7.11.1"/>
    </reaction>
</comment>
<keyword evidence="11" id="KW-1185">Reference proteome</keyword>
<evidence type="ECO:0000256" key="3">
    <source>
        <dbReference type="ARBA" id="ARBA00022679"/>
    </source>
</evidence>
<dbReference type="OrthoDB" id="9762169at2"/>
<dbReference type="Gene3D" id="1.10.510.10">
    <property type="entry name" value="Transferase(Phosphotransferase) domain 1"/>
    <property type="match status" value="1"/>
</dbReference>
<evidence type="ECO:0000256" key="1">
    <source>
        <dbReference type="ARBA" id="ARBA00012513"/>
    </source>
</evidence>
<keyword evidence="6" id="KW-0067">ATP-binding</keyword>
<evidence type="ECO:0000256" key="7">
    <source>
        <dbReference type="ARBA" id="ARBA00047899"/>
    </source>
</evidence>
<keyword evidence="4" id="KW-0547">Nucleotide-binding</keyword>
<dbReference type="SMART" id="SM00220">
    <property type="entry name" value="S_TKc"/>
    <property type="match status" value="1"/>
</dbReference>
<evidence type="ECO:0000256" key="2">
    <source>
        <dbReference type="ARBA" id="ARBA00022527"/>
    </source>
</evidence>
<feature type="domain" description="Protein kinase" evidence="9">
    <location>
        <begin position="23"/>
        <end position="296"/>
    </location>
</feature>
<dbReference type="RefSeq" id="WP_052605949.1">
    <property type="nucleotide sequence ID" value="NZ_JXYS01000073.1"/>
</dbReference>
<organism evidence="10 11">
    <name type="scientific">Acidithrix ferrooxidans</name>
    <dbReference type="NCBI Taxonomy" id="1280514"/>
    <lineage>
        <taxon>Bacteria</taxon>
        <taxon>Bacillati</taxon>
        <taxon>Actinomycetota</taxon>
        <taxon>Acidimicrobiia</taxon>
        <taxon>Acidimicrobiales</taxon>
        <taxon>Acidimicrobiaceae</taxon>
        <taxon>Acidithrix</taxon>
    </lineage>
</organism>
<dbReference type="STRING" id="1280514.AXFE_23380"/>
<dbReference type="EMBL" id="JXYS01000073">
    <property type="protein sequence ID" value="KJF16837.1"/>
    <property type="molecule type" value="Genomic_DNA"/>
</dbReference>
<dbReference type="PANTHER" id="PTHR43671:SF98">
    <property type="entry name" value="SERINE_THREONINE-PROTEIN KINASE NEK11"/>
    <property type="match status" value="1"/>
</dbReference>
<dbReference type="InterPro" id="IPR000719">
    <property type="entry name" value="Prot_kinase_dom"/>
</dbReference>
<dbReference type="Proteomes" id="UP000032360">
    <property type="component" value="Unassembled WGS sequence"/>
</dbReference>
<evidence type="ECO:0000313" key="11">
    <source>
        <dbReference type="Proteomes" id="UP000032360"/>
    </source>
</evidence>
<dbReference type="AlphaFoldDB" id="A0A0D8HGF7"/>
<dbReference type="Pfam" id="PF00069">
    <property type="entry name" value="Pkinase"/>
    <property type="match status" value="1"/>
</dbReference>
<evidence type="ECO:0000256" key="8">
    <source>
        <dbReference type="ARBA" id="ARBA00048679"/>
    </source>
</evidence>
<reference evidence="10 11" key="1">
    <citation type="submission" date="2015-01" db="EMBL/GenBank/DDBJ databases">
        <title>Draft genome of the acidophilic iron oxidizer Acidithrix ferrooxidans strain Py-F3.</title>
        <authorList>
            <person name="Poehlein A."/>
            <person name="Eisen S."/>
            <person name="Schloemann M."/>
            <person name="Johnson B.D."/>
            <person name="Daniel R."/>
            <person name="Muehling M."/>
        </authorList>
    </citation>
    <scope>NUCLEOTIDE SEQUENCE [LARGE SCALE GENOMIC DNA]</scope>
    <source>
        <strain evidence="10 11">Py-F3</strain>
    </source>
</reference>
<dbReference type="SUPFAM" id="SSF56112">
    <property type="entry name" value="Protein kinase-like (PK-like)"/>
    <property type="match status" value="1"/>
</dbReference>
<keyword evidence="3 10" id="KW-0808">Transferase</keyword>
<accession>A0A0D8HGF7</accession>
<dbReference type="InterPro" id="IPR011009">
    <property type="entry name" value="Kinase-like_dom_sf"/>
</dbReference>